<feature type="domain" description="Vitellogenin" evidence="6">
    <location>
        <begin position="77"/>
        <end position="730"/>
    </location>
</feature>
<dbReference type="Gene3D" id="1.25.10.20">
    <property type="entry name" value="Vitellinogen, superhelical"/>
    <property type="match status" value="1"/>
</dbReference>
<feature type="disulfide bond" evidence="5">
    <location>
        <begin position="289"/>
        <end position="292"/>
    </location>
</feature>
<keyword evidence="3 5" id="KW-1015">Disulfide bond</keyword>
<gene>
    <name evidence="7" type="ORF">SBAD_LOCUS3</name>
</gene>
<dbReference type="EMBL" id="UZAM01000003">
    <property type="protein sequence ID" value="VDO78432.1"/>
    <property type="molecule type" value="Genomic_DNA"/>
</dbReference>
<evidence type="ECO:0000256" key="2">
    <source>
        <dbReference type="ARBA" id="ARBA00022761"/>
    </source>
</evidence>
<evidence type="ECO:0000313" key="8">
    <source>
        <dbReference type="Proteomes" id="UP000270296"/>
    </source>
</evidence>
<dbReference type="InterPro" id="IPR011030">
    <property type="entry name" value="Lipovitellin_superhlx_dom"/>
</dbReference>
<dbReference type="InterPro" id="IPR050733">
    <property type="entry name" value="Vitellogenin/Apolipophorin"/>
</dbReference>
<sequence length="730" mass="83814">MAGEPAQAQEVQISVGWCRLVLSGETVLGSSEKQPFPISGRYSKAKRRTFTFCQFARTGERKMLLKLLLVIGLVIGIRPDTTYKYVYDSQVSTGVPQANSERSGTRTSCNIKLEAKKNDRITMTISNFREGRFNAPDPRPDIIKPIDWYERTELSPEQKEALQLPIEFSYRNGMIDYISLEKSDTPTSANIKRGILSMLQLNMMQTQKTDSSEHSNLMNILDSNKRINQPTSFRSLENTVEGECEVFYTVIPEKEQFEIRSTKVTKSINFERCRRRPQIRYNFRFADSCPTCESKYNDDEKYVKSSTIINYNLAGSPERFVIENATAESRYTFIPHNEKDNVIETIFMINLKLVDIEDSRERPSEMRQPVDSWSGIIYSMEADKKREKFSMNFDEPKPIFDNNMMHEDSVERAGNLLRKLLRHMNRKVDEISTETFAKLVEVLRRSTSTEIEHIHNRYYRADQSASLTAEEKAQALDILPHAIAQCGTIKCVKHVVKKTCNGEIPPSKANLAIMSMVNNRMASREIVDQLIELSRCDVTRRDPQLKRTVALTIGSTINAMCSDNEDRLAVDDDSGKEKRCTHQDKQLYVEKLVKKLRLAQTWEDKVLYLRTIGNAGIDISIFELEKFVTGEWRTSSPIIRTEAILAMRQLKDVMPKKIENILMPVAADRTENPVVRMAAINMIIDTLPKKNVLEQLIRIMKIDPSRQVTNFIQTSLKSIQESQQPCAKQM</sequence>
<dbReference type="SUPFAM" id="SSF56968">
    <property type="entry name" value="Lipovitellin-phosvitin complex, beta-sheet shell regions"/>
    <property type="match status" value="1"/>
</dbReference>
<dbReference type="SMART" id="SM00638">
    <property type="entry name" value="LPD_N"/>
    <property type="match status" value="1"/>
</dbReference>
<dbReference type="Gene3D" id="2.30.230.10">
    <property type="entry name" value="Lipovitellin, beta-sheet shell regions, chain A"/>
    <property type="match status" value="1"/>
</dbReference>
<dbReference type="SUPFAM" id="SSF48431">
    <property type="entry name" value="Lipovitellin-phosvitin complex, superhelical domain"/>
    <property type="match status" value="1"/>
</dbReference>
<proteinExistence type="predicted"/>
<evidence type="ECO:0000313" key="7">
    <source>
        <dbReference type="EMBL" id="VDO78432.1"/>
    </source>
</evidence>
<evidence type="ECO:0000256" key="5">
    <source>
        <dbReference type="PROSITE-ProRule" id="PRU00557"/>
    </source>
</evidence>
<comment type="caution">
    <text evidence="5">Lacks conserved residue(s) required for the propagation of feature annotation.</text>
</comment>
<protein>
    <submittedName>
        <fullName evidence="9">Vitellogenin domain-containing protein</fullName>
    </submittedName>
</protein>
<keyword evidence="4" id="KW-0325">Glycoprotein</keyword>
<dbReference type="PANTHER" id="PTHR23345">
    <property type="entry name" value="VITELLOGENIN-RELATED"/>
    <property type="match status" value="1"/>
</dbReference>
<dbReference type="PANTHER" id="PTHR23345:SF15">
    <property type="entry name" value="VITELLOGENIN 1-RELATED"/>
    <property type="match status" value="1"/>
</dbReference>
<organism evidence="9">
    <name type="scientific">Soboliphyme baturini</name>
    <dbReference type="NCBI Taxonomy" id="241478"/>
    <lineage>
        <taxon>Eukaryota</taxon>
        <taxon>Metazoa</taxon>
        <taxon>Ecdysozoa</taxon>
        <taxon>Nematoda</taxon>
        <taxon>Enoplea</taxon>
        <taxon>Dorylaimia</taxon>
        <taxon>Dioctophymatida</taxon>
        <taxon>Dioctophymatoidea</taxon>
        <taxon>Soboliphymatidae</taxon>
        <taxon>Soboliphyme</taxon>
    </lineage>
</organism>
<name>A0A183I8R0_9BILA</name>
<evidence type="ECO:0000256" key="1">
    <source>
        <dbReference type="ARBA" id="ARBA00022729"/>
    </source>
</evidence>
<reference evidence="7 8" key="2">
    <citation type="submission" date="2018-11" db="EMBL/GenBank/DDBJ databases">
        <authorList>
            <consortium name="Pathogen Informatics"/>
        </authorList>
    </citation>
    <scope>NUCLEOTIDE SEQUENCE [LARGE SCALE GENOMIC DNA]</scope>
</reference>
<dbReference type="AlphaFoldDB" id="A0A183I8R0"/>
<keyword evidence="8" id="KW-1185">Reference proteome</keyword>
<dbReference type="Pfam" id="PF01347">
    <property type="entry name" value="Vitellogenin_N"/>
    <property type="match status" value="1"/>
</dbReference>
<dbReference type="InterPro" id="IPR015816">
    <property type="entry name" value="Vitellinogen_b-sht_N"/>
</dbReference>
<dbReference type="Proteomes" id="UP000270296">
    <property type="component" value="Unassembled WGS sequence"/>
</dbReference>
<dbReference type="WBParaSite" id="SBAD_0000000201-mRNA-1">
    <property type="protein sequence ID" value="SBAD_0000000201-mRNA-1"/>
    <property type="gene ID" value="SBAD_0000000201"/>
</dbReference>
<dbReference type="InterPro" id="IPR015819">
    <property type="entry name" value="Lipid_transp_b-sht_shell"/>
</dbReference>
<dbReference type="GO" id="GO:0005319">
    <property type="term" value="F:lipid transporter activity"/>
    <property type="evidence" value="ECO:0007669"/>
    <property type="project" value="InterPro"/>
</dbReference>
<evidence type="ECO:0000256" key="3">
    <source>
        <dbReference type="ARBA" id="ARBA00023157"/>
    </source>
</evidence>
<keyword evidence="1" id="KW-0732">Signal</keyword>
<dbReference type="InterPro" id="IPR001747">
    <property type="entry name" value="Vitellogenin_N"/>
</dbReference>
<reference evidence="9" key="1">
    <citation type="submission" date="2016-06" db="UniProtKB">
        <authorList>
            <consortium name="WormBaseParasite"/>
        </authorList>
    </citation>
    <scope>IDENTIFICATION</scope>
</reference>
<keyword evidence="2" id="KW-0758">Storage protein</keyword>
<dbReference type="OrthoDB" id="5825149at2759"/>
<evidence type="ECO:0000313" key="9">
    <source>
        <dbReference type="WBParaSite" id="SBAD_0000000201-mRNA-1"/>
    </source>
</evidence>
<evidence type="ECO:0000256" key="4">
    <source>
        <dbReference type="ARBA" id="ARBA00023180"/>
    </source>
</evidence>
<dbReference type="PROSITE" id="PS51211">
    <property type="entry name" value="VITELLOGENIN"/>
    <property type="match status" value="1"/>
</dbReference>
<accession>A0A183I8R0</accession>
<evidence type="ECO:0000259" key="6">
    <source>
        <dbReference type="PROSITE" id="PS51211"/>
    </source>
</evidence>